<dbReference type="AlphaFoldDB" id="A0A4U6U957"/>
<name>A0A4U6U957_SETVI</name>
<feature type="domain" description="DUF8040" evidence="2">
    <location>
        <begin position="35"/>
        <end position="92"/>
    </location>
</feature>
<keyword evidence="1" id="KW-0472">Membrane</keyword>
<gene>
    <name evidence="3" type="ORF">SEVIR_6G159400v2</name>
</gene>
<protein>
    <recommendedName>
        <fullName evidence="2">DUF8040 domain-containing protein</fullName>
    </recommendedName>
</protein>
<evidence type="ECO:0000313" key="3">
    <source>
        <dbReference type="EMBL" id="TKW10363.1"/>
    </source>
</evidence>
<evidence type="ECO:0000313" key="4">
    <source>
        <dbReference type="Proteomes" id="UP000298652"/>
    </source>
</evidence>
<reference evidence="3" key="1">
    <citation type="submission" date="2019-03" db="EMBL/GenBank/DDBJ databases">
        <title>WGS assembly of Setaria viridis.</title>
        <authorList>
            <person name="Huang P."/>
            <person name="Jenkins J."/>
            <person name="Grimwood J."/>
            <person name="Barry K."/>
            <person name="Healey A."/>
            <person name="Mamidi S."/>
            <person name="Sreedasyam A."/>
            <person name="Shu S."/>
            <person name="Feldman M."/>
            <person name="Wu J."/>
            <person name="Yu Y."/>
            <person name="Chen C."/>
            <person name="Johnson J."/>
            <person name="Rokhsar D."/>
            <person name="Baxter I."/>
            <person name="Schmutz J."/>
            <person name="Brutnell T."/>
            <person name="Kellogg E."/>
        </authorList>
    </citation>
    <scope>NUCLEOTIDE SEQUENCE [LARGE SCALE GENOMIC DNA]</scope>
</reference>
<proteinExistence type="predicted"/>
<sequence>MVRLPLSTRIRRRNMALRNMMTSIIVIYYYMNVLLSNLIHNSDAACISQFWMDRRTFYTLCEILSDVGRLKATQNMSLEEIVVLFLYTLSPSFEEFNNKRIFLSKW</sequence>
<keyword evidence="4" id="KW-1185">Reference proteome</keyword>
<evidence type="ECO:0000259" key="2">
    <source>
        <dbReference type="Pfam" id="PF26138"/>
    </source>
</evidence>
<dbReference type="EMBL" id="CM016557">
    <property type="protein sequence ID" value="TKW10363.1"/>
    <property type="molecule type" value="Genomic_DNA"/>
</dbReference>
<accession>A0A4U6U957</accession>
<dbReference type="Gramene" id="TKW10363">
    <property type="protein sequence ID" value="TKW10363"/>
    <property type="gene ID" value="SEVIR_6G159400v2"/>
</dbReference>
<keyword evidence="1" id="KW-1133">Transmembrane helix</keyword>
<dbReference type="Pfam" id="PF26138">
    <property type="entry name" value="DUF8040"/>
    <property type="match status" value="1"/>
</dbReference>
<evidence type="ECO:0000256" key="1">
    <source>
        <dbReference type="SAM" id="Phobius"/>
    </source>
</evidence>
<dbReference type="InterPro" id="IPR058353">
    <property type="entry name" value="DUF8040"/>
</dbReference>
<dbReference type="Proteomes" id="UP000298652">
    <property type="component" value="Chromosome 6"/>
</dbReference>
<keyword evidence="1" id="KW-0812">Transmembrane</keyword>
<organism evidence="3 4">
    <name type="scientific">Setaria viridis</name>
    <name type="common">Green bristlegrass</name>
    <name type="synonym">Setaria italica subsp. viridis</name>
    <dbReference type="NCBI Taxonomy" id="4556"/>
    <lineage>
        <taxon>Eukaryota</taxon>
        <taxon>Viridiplantae</taxon>
        <taxon>Streptophyta</taxon>
        <taxon>Embryophyta</taxon>
        <taxon>Tracheophyta</taxon>
        <taxon>Spermatophyta</taxon>
        <taxon>Magnoliopsida</taxon>
        <taxon>Liliopsida</taxon>
        <taxon>Poales</taxon>
        <taxon>Poaceae</taxon>
        <taxon>PACMAD clade</taxon>
        <taxon>Panicoideae</taxon>
        <taxon>Panicodae</taxon>
        <taxon>Paniceae</taxon>
        <taxon>Cenchrinae</taxon>
        <taxon>Setaria</taxon>
    </lineage>
</organism>
<feature type="transmembrane region" description="Helical" evidence="1">
    <location>
        <begin position="20"/>
        <end position="39"/>
    </location>
</feature>
<dbReference type="OMA" id="HMDRRTF"/>